<name>A0A5B2VE43_9HYPH</name>
<dbReference type="AlphaFoldDB" id="A0A5B2VE43"/>
<keyword evidence="3" id="KW-1185">Reference proteome</keyword>
<reference evidence="2 3" key="1">
    <citation type="submission" date="2019-09" db="EMBL/GenBank/DDBJ databases">
        <title>Salinarimonas rosea gen. nov., sp. nov., a new member of the a-2 subgroup of the Proteobacteria.</title>
        <authorList>
            <person name="Liu J."/>
        </authorList>
    </citation>
    <scope>NUCLEOTIDE SEQUENCE [LARGE SCALE GENOMIC DNA]</scope>
    <source>
        <strain evidence="2 3">BN140002</strain>
    </source>
</reference>
<evidence type="ECO:0000313" key="2">
    <source>
        <dbReference type="EMBL" id="KAA2237361.1"/>
    </source>
</evidence>
<feature type="chain" id="PRO_5023068575" description="SH3 domain-containing protein" evidence="1">
    <location>
        <begin position="20"/>
        <end position="186"/>
    </location>
</feature>
<evidence type="ECO:0008006" key="4">
    <source>
        <dbReference type="Google" id="ProtNLM"/>
    </source>
</evidence>
<dbReference type="Proteomes" id="UP000323142">
    <property type="component" value="Unassembled WGS sequence"/>
</dbReference>
<comment type="caution">
    <text evidence="2">The sequence shown here is derived from an EMBL/GenBank/DDBJ whole genome shotgun (WGS) entry which is preliminary data.</text>
</comment>
<organism evidence="2 3">
    <name type="scientific">Salinarimonas soli</name>
    <dbReference type="NCBI Taxonomy" id="1638099"/>
    <lineage>
        <taxon>Bacteria</taxon>
        <taxon>Pseudomonadati</taxon>
        <taxon>Pseudomonadota</taxon>
        <taxon>Alphaproteobacteria</taxon>
        <taxon>Hyphomicrobiales</taxon>
        <taxon>Salinarimonadaceae</taxon>
        <taxon>Salinarimonas</taxon>
    </lineage>
</organism>
<reference evidence="2 3" key="2">
    <citation type="submission" date="2019-09" db="EMBL/GenBank/DDBJ databases">
        <authorList>
            <person name="Jin C."/>
        </authorList>
    </citation>
    <scope>NUCLEOTIDE SEQUENCE [LARGE SCALE GENOMIC DNA]</scope>
    <source>
        <strain evidence="2 3">BN140002</strain>
    </source>
</reference>
<dbReference type="RefSeq" id="WP_149817097.1">
    <property type="nucleotide sequence ID" value="NZ_VUOA01000019.1"/>
</dbReference>
<evidence type="ECO:0000256" key="1">
    <source>
        <dbReference type="SAM" id="SignalP"/>
    </source>
</evidence>
<sequence>MRPLILALALLASPARAQAPVDCLVEAYGHGTGVAVREAPSPEAAVLLRLPDPVLVGDGEVAVAFTVTGWVPGWFRIEEAGYSDEVGFVPGGRRVPLERAGWVAQDAVRTTAAGLELRAEPREGAPVSARVMGLQRMPGSVFVLHGPEGVGVRALRACRGAWVELDTDMGRGWTDAVCARQRTACE</sequence>
<feature type="signal peptide" evidence="1">
    <location>
        <begin position="1"/>
        <end position="19"/>
    </location>
</feature>
<keyword evidence="1" id="KW-0732">Signal</keyword>
<evidence type="ECO:0000313" key="3">
    <source>
        <dbReference type="Proteomes" id="UP000323142"/>
    </source>
</evidence>
<accession>A0A5B2VE43</accession>
<dbReference type="EMBL" id="VUOA01000019">
    <property type="protein sequence ID" value="KAA2237361.1"/>
    <property type="molecule type" value="Genomic_DNA"/>
</dbReference>
<protein>
    <recommendedName>
        <fullName evidence="4">SH3 domain-containing protein</fullName>
    </recommendedName>
</protein>
<gene>
    <name evidence="2" type="ORF">F0L46_10200</name>
</gene>
<proteinExistence type="predicted"/>
<dbReference type="OrthoDB" id="7596208at2"/>